<evidence type="ECO:0000256" key="2">
    <source>
        <dbReference type="ARBA" id="ARBA00022670"/>
    </source>
</evidence>
<organism evidence="11 12">
    <name type="scientific">Microbacterium ginsengisoli</name>
    <dbReference type="NCBI Taxonomy" id="400772"/>
    <lineage>
        <taxon>Bacteria</taxon>
        <taxon>Bacillati</taxon>
        <taxon>Actinomycetota</taxon>
        <taxon>Actinomycetes</taxon>
        <taxon>Micrococcales</taxon>
        <taxon>Microbacteriaceae</taxon>
        <taxon>Microbacterium</taxon>
    </lineage>
</organism>
<dbReference type="InterPro" id="IPR023828">
    <property type="entry name" value="Peptidase_S8_Ser-AS"/>
</dbReference>
<feature type="region of interest" description="Disordered" evidence="6">
    <location>
        <begin position="433"/>
        <end position="452"/>
    </location>
</feature>
<feature type="compositionally biased region" description="Polar residues" evidence="6">
    <location>
        <begin position="439"/>
        <end position="452"/>
    </location>
</feature>
<feature type="active site" description="Charge relay system" evidence="5">
    <location>
        <position position="80"/>
    </location>
</feature>
<dbReference type="InterPro" id="IPR050131">
    <property type="entry name" value="Peptidase_S8_subtilisin-like"/>
</dbReference>
<comment type="similarity">
    <text evidence="1 5">Belongs to the peptidase S8 family.</text>
</comment>
<dbReference type="Pfam" id="PF00082">
    <property type="entry name" value="Peptidase_S8"/>
    <property type="match status" value="1"/>
</dbReference>
<keyword evidence="2 5" id="KW-0645">Protease</keyword>
<keyword evidence="4 5" id="KW-0720">Serine protease</keyword>
<dbReference type="RefSeq" id="WP_045248671.1">
    <property type="nucleotide sequence ID" value="NZ_JYIY01000080.1"/>
</dbReference>
<dbReference type="PROSITE" id="PS51892">
    <property type="entry name" value="SUBTILASE"/>
    <property type="match status" value="1"/>
</dbReference>
<evidence type="ECO:0000256" key="1">
    <source>
        <dbReference type="ARBA" id="ARBA00011073"/>
    </source>
</evidence>
<keyword evidence="12" id="KW-1185">Reference proteome</keyword>
<dbReference type="InterPro" id="IPR036852">
    <property type="entry name" value="Peptidase_S8/S53_dom_sf"/>
</dbReference>
<evidence type="ECO:0000256" key="7">
    <source>
        <dbReference type="SAM" id="Phobius"/>
    </source>
</evidence>
<feature type="chain" id="PRO_5038208895" evidence="8">
    <location>
        <begin position="25"/>
        <end position="452"/>
    </location>
</feature>
<feature type="signal peptide" evidence="8">
    <location>
        <begin position="1"/>
        <end position="24"/>
    </location>
</feature>
<feature type="active site" description="Charge relay system" evidence="5">
    <location>
        <position position="118"/>
    </location>
</feature>
<feature type="domain" description="Peptidase S8/S53" evidence="9">
    <location>
        <begin position="71"/>
        <end position="332"/>
    </location>
</feature>
<sequence length="452" mass="45136">MRARRVVVAAVLLAGGFVVAPSAAGIPAVAASGAQPASTGMANAATEDAARAAEYWLTDYGIEQAWQTTQGAGVKIAIIDTGIGAAPQLNAAVVGGADFSGEGSASGRTPVGSSDTGHGSWVASLAAARPLSDGTGMIGVAPQAQLLSASISFGSEVKVPFVTQVASAMKWAVDNGAKVINLSFTTNTLDWDPSWDTAFQYAFSHDVVVVVAAGNRGSGTTRVGAPATIPGVLTVAGVTPSGQASQEASTQGITIGVAAPSEQLLGVSPGGSLVRWNGTSGAAPIVAGIVALVRAAHPDLDAANVINRIISTATAPPGVSLGTVPNALYGYGLVNAAAAVSADVPTVTANPMGSLSDWITLHRRANASPAPEDSATPVALPALPPADAATPRGSLLLPSRDTLLYGSLPLLGMTVATILVALGVTAAVRRIRSARDSRTPSINSPRSSVHRD</sequence>
<reference evidence="11 12" key="1">
    <citation type="submission" date="2015-02" db="EMBL/GenBank/DDBJ databases">
        <title>Draft genome sequences of ten Microbacterium spp. with emphasis on heavy metal contaminated environments.</title>
        <authorList>
            <person name="Corretto E."/>
        </authorList>
    </citation>
    <scope>NUCLEOTIDE SEQUENCE [LARGE SCALE GENOMIC DNA]</scope>
    <source>
        <strain evidence="11 12">DSM 18659</strain>
    </source>
</reference>
<dbReference type="GO" id="GO:0004252">
    <property type="term" value="F:serine-type endopeptidase activity"/>
    <property type="evidence" value="ECO:0007669"/>
    <property type="project" value="UniProtKB-UniRule"/>
</dbReference>
<dbReference type="InterPro" id="IPR000209">
    <property type="entry name" value="Peptidase_S8/S53_dom"/>
</dbReference>
<dbReference type="PROSITE" id="PS00137">
    <property type="entry name" value="SUBTILASE_HIS"/>
    <property type="match status" value="1"/>
</dbReference>
<dbReference type="InterPro" id="IPR015500">
    <property type="entry name" value="Peptidase_S8_subtilisin-rel"/>
</dbReference>
<dbReference type="PANTHER" id="PTHR43806">
    <property type="entry name" value="PEPTIDASE S8"/>
    <property type="match status" value="1"/>
</dbReference>
<dbReference type="AlphaFoldDB" id="A0A0F0LRV9"/>
<evidence type="ECO:0000256" key="3">
    <source>
        <dbReference type="ARBA" id="ARBA00022801"/>
    </source>
</evidence>
<evidence type="ECO:0000256" key="5">
    <source>
        <dbReference type="PROSITE-ProRule" id="PRU01240"/>
    </source>
</evidence>
<feature type="transmembrane region" description="Helical" evidence="7">
    <location>
        <begin position="403"/>
        <end position="428"/>
    </location>
</feature>
<dbReference type="EC" id="3.4.21.62" evidence="11"/>
<keyword evidence="8" id="KW-0732">Signal</keyword>
<dbReference type="Gene3D" id="3.40.50.200">
    <property type="entry name" value="Peptidase S8/S53 domain"/>
    <property type="match status" value="1"/>
</dbReference>
<dbReference type="Proteomes" id="UP000033451">
    <property type="component" value="Unassembled WGS sequence"/>
</dbReference>
<feature type="active site" description="Charge relay system" evidence="5">
    <location>
        <position position="280"/>
    </location>
</feature>
<keyword evidence="7" id="KW-1133">Transmembrane helix</keyword>
<dbReference type="GO" id="GO:0006508">
    <property type="term" value="P:proteolysis"/>
    <property type="evidence" value="ECO:0007669"/>
    <property type="project" value="UniProtKB-KW"/>
</dbReference>
<accession>A0A0F0LRV9</accession>
<evidence type="ECO:0000313" key="11">
    <source>
        <dbReference type="EMBL" id="KJL35010.1"/>
    </source>
</evidence>
<dbReference type="PANTHER" id="PTHR43806:SF11">
    <property type="entry name" value="CEREVISIN-RELATED"/>
    <property type="match status" value="1"/>
</dbReference>
<dbReference type="PROSITE" id="PS00138">
    <property type="entry name" value="SUBTILASE_SER"/>
    <property type="match status" value="1"/>
</dbReference>
<keyword evidence="3 5" id="KW-0378">Hydrolase</keyword>
<evidence type="ECO:0000256" key="8">
    <source>
        <dbReference type="SAM" id="SignalP"/>
    </source>
</evidence>
<evidence type="ECO:0000259" key="9">
    <source>
        <dbReference type="Pfam" id="PF00082"/>
    </source>
</evidence>
<dbReference type="STRING" id="400772.RR49_02796"/>
<comment type="caution">
    <text evidence="11">The sequence shown here is derived from an EMBL/GenBank/DDBJ whole genome shotgun (WGS) entry which is preliminary data.</text>
</comment>
<dbReference type="EMBL" id="JYIY01000080">
    <property type="protein sequence ID" value="KJL35010.1"/>
    <property type="molecule type" value="Genomic_DNA"/>
</dbReference>
<keyword evidence="7" id="KW-0812">Transmembrane</keyword>
<proteinExistence type="inferred from homology"/>
<dbReference type="SUPFAM" id="SSF52743">
    <property type="entry name" value="Subtilisin-like"/>
    <property type="match status" value="1"/>
</dbReference>
<name>A0A0F0LRV9_9MICO</name>
<evidence type="ECO:0000313" key="12">
    <source>
        <dbReference type="Proteomes" id="UP000033451"/>
    </source>
</evidence>
<dbReference type="InterPro" id="IPR022398">
    <property type="entry name" value="Peptidase_S8_His-AS"/>
</dbReference>
<dbReference type="PATRIC" id="fig|400772.4.peg.2813"/>
<keyword evidence="7" id="KW-0472">Membrane</keyword>
<evidence type="ECO:0000256" key="6">
    <source>
        <dbReference type="SAM" id="MobiDB-lite"/>
    </source>
</evidence>
<evidence type="ECO:0000313" key="10">
    <source>
        <dbReference type="EMBL" id="KJL34905.1"/>
    </source>
</evidence>
<dbReference type="EMBL" id="JYIY01000080">
    <property type="protein sequence ID" value="KJL34905.1"/>
    <property type="molecule type" value="Genomic_DNA"/>
</dbReference>
<protein>
    <submittedName>
        <fullName evidence="11">Subtilisin DY</fullName>
        <ecNumber evidence="11">3.4.21.62</ecNumber>
    </submittedName>
</protein>
<gene>
    <name evidence="11" type="primary">apr_2</name>
    <name evidence="10" type="synonym">apr_1</name>
    <name evidence="10" type="ORF">RR49_02796</name>
    <name evidence="11" type="ORF">RR49_02905</name>
</gene>
<dbReference type="OrthoDB" id="9798386at2"/>
<evidence type="ECO:0000256" key="4">
    <source>
        <dbReference type="ARBA" id="ARBA00022825"/>
    </source>
</evidence>
<dbReference type="PRINTS" id="PR00723">
    <property type="entry name" value="SUBTILISIN"/>
</dbReference>